<dbReference type="HOGENOM" id="CLU_067124_0_0_1"/>
<keyword evidence="2" id="KW-1185">Reference proteome</keyword>
<organism evidence="1 2">
    <name type="scientific">[Torrubiella] hemipterigena</name>
    <dbReference type="NCBI Taxonomy" id="1531966"/>
    <lineage>
        <taxon>Eukaryota</taxon>
        <taxon>Fungi</taxon>
        <taxon>Dikarya</taxon>
        <taxon>Ascomycota</taxon>
        <taxon>Pezizomycotina</taxon>
        <taxon>Sordariomycetes</taxon>
        <taxon>Hypocreomycetidae</taxon>
        <taxon>Hypocreales</taxon>
        <taxon>Clavicipitaceae</taxon>
        <taxon>Clavicipitaceae incertae sedis</taxon>
        <taxon>'Torrubiella' clade</taxon>
    </lineage>
</organism>
<evidence type="ECO:0000313" key="1">
    <source>
        <dbReference type="EMBL" id="CEJ90354.1"/>
    </source>
</evidence>
<dbReference type="Proteomes" id="UP000039046">
    <property type="component" value="Unassembled WGS sequence"/>
</dbReference>
<evidence type="ECO:0000313" key="2">
    <source>
        <dbReference type="Proteomes" id="UP000039046"/>
    </source>
</evidence>
<gene>
    <name evidence="1" type="ORF">VHEMI06145</name>
</gene>
<proteinExistence type="predicted"/>
<protein>
    <recommendedName>
        <fullName evidence="3">N-acetyltransferase domain-containing protein</fullName>
    </recommendedName>
</protein>
<dbReference type="EMBL" id="CDHN01000003">
    <property type="protein sequence ID" value="CEJ90354.1"/>
    <property type="molecule type" value="Genomic_DNA"/>
</dbReference>
<dbReference type="AlphaFoldDB" id="A0A0A1T6A7"/>
<evidence type="ECO:0008006" key="3">
    <source>
        <dbReference type="Google" id="ProtNLM"/>
    </source>
</evidence>
<name>A0A0A1T6A7_9HYPO</name>
<dbReference type="Gene3D" id="3.40.630.30">
    <property type="match status" value="1"/>
</dbReference>
<dbReference type="OrthoDB" id="5169850at2759"/>
<reference evidence="1 2" key="1">
    <citation type="journal article" date="2015" name="Genome Announc.">
        <title>Draft Genome Sequence and Gene Annotation of the Entomopathogenic Fungus Verticillium hemipterigenum.</title>
        <authorList>
            <person name="Horn F."/>
            <person name="Habel A."/>
            <person name="Scharf D.H."/>
            <person name="Dworschak J."/>
            <person name="Brakhage A.A."/>
            <person name="Guthke R."/>
            <person name="Hertweck C."/>
            <person name="Linde J."/>
        </authorList>
    </citation>
    <scope>NUCLEOTIDE SEQUENCE [LARGE SCALE GENOMIC DNA]</scope>
</reference>
<sequence length="258" mass="28762">MTTADVTSRYELRVLGPEHKAWAKALRIYSLIFNSPGWRAMYPDDLVARTYKGFDALDGLITHCIASGWTYGVFDTQYKPKHGGEGQLLWDFNNLEATEEQLLQQMDFPLVSIALSYDGYDPPLVNPQGLTLVIPAITEQNKILNELDARDPADWKPTGLRQVLMRNGTSTSPTYSGKGLMGRLARHLVDEARAAGFHAMQMRASSAAVLHVWENLPSPCRCEVISELTEDLGAAAEPLPSNSEARNFRIARLWITLN</sequence>
<accession>A0A0A1T6A7</accession>